<dbReference type="EMBL" id="LAZR01030467">
    <property type="protein sequence ID" value="KKL56517.1"/>
    <property type="molecule type" value="Genomic_DNA"/>
</dbReference>
<accession>A0A0F9FZF1</accession>
<protein>
    <submittedName>
        <fullName evidence="2">Uncharacterized protein</fullName>
    </submittedName>
</protein>
<gene>
    <name evidence="2" type="ORF">LCGC14_2244630</name>
</gene>
<proteinExistence type="predicted"/>
<dbReference type="AlphaFoldDB" id="A0A0F9FZF1"/>
<comment type="caution">
    <text evidence="2">The sequence shown here is derived from an EMBL/GenBank/DDBJ whole genome shotgun (WGS) entry which is preliminary data.</text>
</comment>
<organism evidence="2">
    <name type="scientific">marine sediment metagenome</name>
    <dbReference type="NCBI Taxonomy" id="412755"/>
    <lineage>
        <taxon>unclassified sequences</taxon>
        <taxon>metagenomes</taxon>
        <taxon>ecological metagenomes</taxon>
    </lineage>
</organism>
<evidence type="ECO:0000313" key="2">
    <source>
        <dbReference type="EMBL" id="KKL56517.1"/>
    </source>
</evidence>
<evidence type="ECO:0000256" key="1">
    <source>
        <dbReference type="SAM" id="MobiDB-lite"/>
    </source>
</evidence>
<reference evidence="2" key="1">
    <citation type="journal article" date="2015" name="Nature">
        <title>Complex archaea that bridge the gap between prokaryotes and eukaryotes.</title>
        <authorList>
            <person name="Spang A."/>
            <person name="Saw J.H."/>
            <person name="Jorgensen S.L."/>
            <person name="Zaremba-Niedzwiedzka K."/>
            <person name="Martijn J."/>
            <person name="Lind A.E."/>
            <person name="van Eijk R."/>
            <person name="Schleper C."/>
            <person name="Guy L."/>
            <person name="Ettema T.J."/>
        </authorList>
    </citation>
    <scope>NUCLEOTIDE SEQUENCE</scope>
</reference>
<feature type="region of interest" description="Disordered" evidence="1">
    <location>
        <begin position="1"/>
        <end position="22"/>
    </location>
</feature>
<name>A0A0F9FZF1_9ZZZZ</name>
<sequence>MRPTPVQFDQLPEGSERETARVATRATNDTIGGGFDAVILAREKDERGEAPCDGVSSFECIVASVYSQSTGRHSELYQAWECPECGSVHVGFTSAMSCCCDVQ</sequence>